<sequence>MIRTAHDRNHGDRSPGSARRRG</sequence>
<name>A0A381YN01_9ZZZZ</name>
<accession>A0A381YN01</accession>
<gene>
    <name evidence="2" type="ORF">METZ01_LOCUS130751</name>
</gene>
<feature type="region of interest" description="Disordered" evidence="1">
    <location>
        <begin position="1"/>
        <end position="22"/>
    </location>
</feature>
<evidence type="ECO:0000256" key="1">
    <source>
        <dbReference type="SAM" id="MobiDB-lite"/>
    </source>
</evidence>
<feature type="compositionally biased region" description="Basic and acidic residues" evidence="1">
    <location>
        <begin position="1"/>
        <end position="13"/>
    </location>
</feature>
<proteinExistence type="predicted"/>
<organism evidence="2">
    <name type="scientific">marine metagenome</name>
    <dbReference type="NCBI Taxonomy" id="408172"/>
    <lineage>
        <taxon>unclassified sequences</taxon>
        <taxon>metagenomes</taxon>
        <taxon>ecological metagenomes</taxon>
    </lineage>
</organism>
<protein>
    <submittedName>
        <fullName evidence="2">Uncharacterized protein</fullName>
    </submittedName>
</protein>
<reference evidence="2" key="1">
    <citation type="submission" date="2018-05" db="EMBL/GenBank/DDBJ databases">
        <authorList>
            <person name="Lanie J.A."/>
            <person name="Ng W.-L."/>
            <person name="Kazmierczak K.M."/>
            <person name="Andrzejewski T.M."/>
            <person name="Davidsen T.M."/>
            <person name="Wayne K.J."/>
            <person name="Tettelin H."/>
            <person name="Glass J.I."/>
            <person name="Rusch D."/>
            <person name="Podicherti R."/>
            <person name="Tsui H.-C.T."/>
            <person name="Winkler M.E."/>
        </authorList>
    </citation>
    <scope>NUCLEOTIDE SEQUENCE</scope>
</reference>
<dbReference type="EMBL" id="UINC01018527">
    <property type="protein sequence ID" value="SVA77897.1"/>
    <property type="molecule type" value="Genomic_DNA"/>
</dbReference>
<dbReference type="AlphaFoldDB" id="A0A381YN01"/>
<evidence type="ECO:0000313" key="2">
    <source>
        <dbReference type="EMBL" id="SVA77897.1"/>
    </source>
</evidence>